<keyword evidence="9" id="KW-0444">Lipid biosynthesis</keyword>
<dbReference type="UniPathway" id="UPA00557">
    <property type="reaction ID" value="UER00613"/>
</dbReference>
<accession>A0A4P2PZ93</accession>
<comment type="similarity">
    <text evidence="4 9">Belongs to the 1-acyl-sn-glycerol-3-phosphate acyltransferase family.</text>
</comment>
<evidence type="ECO:0000256" key="1">
    <source>
        <dbReference type="ARBA" id="ARBA00001141"/>
    </source>
</evidence>
<keyword evidence="9" id="KW-1208">Phospholipid metabolism</keyword>
<comment type="domain">
    <text evidence="9">The HXXXXD motif is essential for acyltransferase activity and may constitute the binding site for the phosphate moiety of the glycerol-3-phosphate.</text>
</comment>
<dbReference type="Proteomes" id="UP000295781">
    <property type="component" value="Chromosome"/>
</dbReference>
<sequence length="272" mass="29040">MDLRSAWLATRQWVPFTARTMAYGTISLTLGPLTRDRSASLWAMRRWCQASARGLDIDIEASGLENVPAGVFVYCSNHQSLLDILVLGAVLPGDFKWAAKSSLMKIPFLGWHLRLAGHVPVDRTVGSRAAAEAIARFEQVLRGGKPLLVFPEGTRSEDGVLRQFKNGGFYAAVRADVPVVPVAVEGTHLLMKKGAIDTGDGTLRRVRVRVGAPLRARPDGREGARVNDLRVRAHAAVSELYRSLGGQVETLAGGADASGPPAGGAPAEQATG</sequence>
<evidence type="ECO:0000256" key="9">
    <source>
        <dbReference type="RuleBase" id="RU361267"/>
    </source>
</evidence>
<proteinExistence type="inferred from homology"/>
<dbReference type="EC" id="2.3.1.51" evidence="5 9"/>
<reference evidence="12 13" key="1">
    <citation type="submission" date="2015-09" db="EMBL/GenBank/DDBJ databases">
        <title>Sorangium comparison.</title>
        <authorList>
            <person name="Zaburannyi N."/>
            <person name="Bunk B."/>
            <person name="Overmann J."/>
            <person name="Mueller R."/>
        </authorList>
    </citation>
    <scope>NUCLEOTIDE SEQUENCE [LARGE SCALE GENOMIC DNA]</scope>
    <source>
        <strain evidence="12 13">So ceGT47</strain>
    </source>
</reference>
<evidence type="ECO:0000256" key="6">
    <source>
        <dbReference type="ARBA" id="ARBA00016139"/>
    </source>
</evidence>
<evidence type="ECO:0000313" key="13">
    <source>
        <dbReference type="Proteomes" id="UP000295781"/>
    </source>
</evidence>
<comment type="pathway">
    <text evidence="2">Phospholipid metabolism; CDP-diacylglycerol biosynthesis; CDP-diacylglycerol from sn-glycerol 3-phosphate: step 2/3.</text>
</comment>
<organism evidence="12 13">
    <name type="scientific">Sorangium cellulosum</name>
    <name type="common">Polyangium cellulosum</name>
    <dbReference type="NCBI Taxonomy" id="56"/>
    <lineage>
        <taxon>Bacteria</taxon>
        <taxon>Pseudomonadati</taxon>
        <taxon>Myxococcota</taxon>
        <taxon>Polyangia</taxon>
        <taxon>Polyangiales</taxon>
        <taxon>Polyangiaceae</taxon>
        <taxon>Sorangium</taxon>
    </lineage>
</organism>
<evidence type="ECO:0000256" key="5">
    <source>
        <dbReference type="ARBA" id="ARBA00013211"/>
    </source>
</evidence>
<dbReference type="SMART" id="SM00563">
    <property type="entry name" value="PlsC"/>
    <property type="match status" value="1"/>
</dbReference>
<dbReference type="GO" id="GO:0003841">
    <property type="term" value="F:1-acylglycerol-3-phosphate O-acyltransferase activity"/>
    <property type="evidence" value="ECO:0007669"/>
    <property type="project" value="UniProtKB-UniRule"/>
</dbReference>
<dbReference type="PANTHER" id="PTHR10434:SF66">
    <property type="entry name" value="PHOSPHOLIPID_GLYCEROL ACYLTRANSFERASE DOMAIN-CONTAINING PROTEIN"/>
    <property type="match status" value="1"/>
</dbReference>
<dbReference type="PANTHER" id="PTHR10434">
    <property type="entry name" value="1-ACYL-SN-GLYCEROL-3-PHOSPHATE ACYLTRANSFERASE"/>
    <property type="match status" value="1"/>
</dbReference>
<feature type="domain" description="Phospholipid/glycerol acyltransferase" evidence="11">
    <location>
        <begin position="72"/>
        <end position="187"/>
    </location>
</feature>
<evidence type="ECO:0000256" key="3">
    <source>
        <dbReference type="ARBA" id="ARBA00005189"/>
    </source>
</evidence>
<evidence type="ECO:0000256" key="4">
    <source>
        <dbReference type="ARBA" id="ARBA00008655"/>
    </source>
</evidence>
<keyword evidence="9" id="KW-0443">Lipid metabolism</keyword>
<evidence type="ECO:0000313" key="12">
    <source>
        <dbReference type="EMBL" id="AUX22229.1"/>
    </source>
</evidence>
<evidence type="ECO:0000259" key="11">
    <source>
        <dbReference type="SMART" id="SM00563"/>
    </source>
</evidence>
<evidence type="ECO:0000256" key="2">
    <source>
        <dbReference type="ARBA" id="ARBA00004728"/>
    </source>
</evidence>
<keyword evidence="7 9" id="KW-0808">Transferase</keyword>
<dbReference type="InterPro" id="IPR004552">
    <property type="entry name" value="AGP_acyltrans"/>
</dbReference>
<evidence type="ECO:0000256" key="8">
    <source>
        <dbReference type="ARBA" id="ARBA00023315"/>
    </source>
</evidence>
<gene>
    <name evidence="12" type="ORF">SOCEGT47_027300</name>
</gene>
<dbReference type="GO" id="GO:0006654">
    <property type="term" value="P:phosphatidic acid biosynthetic process"/>
    <property type="evidence" value="ECO:0007669"/>
    <property type="project" value="TreeGrafter"/>
</dbReference>
<dbReference type="Pfam" id="PF01553">
    <property type="entry name" value="Acyltransferase"/>
    <property type="match status" value="1"/>
</dbReference>
<keyword evidence="8 9" id="KW-0012">Acyltransferase</keyword>
<feature type="region of interest" description="Disordered" evidence="10">
    <location>
        <begin position="252"/>
        <end position="272"/>
    </location>
</feature>
<dbReference type="EMBL" id="CP012670">
    <property type="protein sequence ID" value="AUX22229.1"/>
    <property type="molecule type" value="Genomic_DNA"/>
</dbReference>
<dbReference type="AlphaFoldDB" id="A0A4P2PZ93"/>
<comment type="pathway">
    <text evidence="3">Lipid metabolism.</text>
</comment>
<keyword evidence="9" id="KW-0594">Phospholipid biosynthesis</keyword>
<dbReference type="NCBIfam" id="TIGR00530">
    <property type="entry name" value="AGP_acyltrn"/>
    <property type="match status" value="1"/>
</dbReference>
<comment type="catalytic activity">
    <reaction evidence="1 9">
        <text>a 1-acyl-sn-glycero-3-phosphate + an acyl-CoA = a 1,2-diacyl-sn-glycero-3-phosphate + CoA</text>
        <dbReference type="Rhea" id="RHEA:19709"/>
        <dbReference type="ChEBI" id="CHEBI:57287"/>
        <dbReference type="ChEBI" id="CHEBI:57970"/>
        <dbReference type="ChEBI" id="CHEBI:58342"/>
        <dbReference type="ChEBI" id="CHEBI:58608"/>
        <dbReference type="EC" id="2.3.1.51"/>
    </reaction>
</comment>
<dbReference type="SUPFAM" id="SSF69593">
    <property type="entry name" value="Glycerol-3-phosphate (1)-acyltransferase"/>
    <property type="match status" value="1"/>
</dbReference>
<dbReference type="GO" id="GO:0016024">
    <property type="term" value="P:CDP-diacylglycerol biosynthetic process"/>
    <property type="evidence" value="ECO:0007669"/>
    <property type="project" value="UniProtKB-UniPathway"/>
</dbReference>
<dbReference type="CDD" id="cd07989">
    <property type="entry name" value="LPLAT_AGPAT-like"/>
    <property type="match status" value="1"/>
</dbReference>
<name>A0A4P2PZ93_SORCE</name>
<evidence type="ECO:0000256" key="10">
    <source>
        <dbReference type="SAM" id="MobiDB-lite"/>
    </source>
</evidence>
<dbReference type="RefSeq" id="WP_129347428.1">
    <property type="nucleotide sequence ID" value="NZ_CP012670.1"/>
</dbReference>
<dbReference type="OrthoDB" id="9809618at2"/>
<dbReference type="InterPro" id="IPR002123">
    <property type="entry name" value="Plipid/glycerol_acylTrfase"/>
</dbReference>
<dbReference type="GO" id="GO:0016020">
    <property type="term" value="C:membrane"/>
    <property type="evidence" value="ECO:0007669"/>
    <property type="project" value="InterPro"/>
</dbReference>
<protein>
    <recommendedName>
        <fullName evidence="6 9">1-acyl-sn-glycerol-3-phosphate acyltransferase</fullName>
        <ecNumber evidence="5 9">2.3.1.51</ecNumber>
    </recommendedName>
</protein>
<evidence type="ECO:0000256" key="7">
    <source>
        <dbReference type="ARBA" id="ARBA00022679"/>
    </source>
</evidence>